<proteinExistence type="predicted"/>
<evidence type="ECO:0000313" key="3">
    <source>
        <dbReference type="EMBL" id="OGN06860.1"/>
    </source>
</evidence>
<feature type="transmembrane region" description="Helical" evidence="1">
    <location>
        <begin position="37"/>
        <end position="59"/>
    </location>
</feature>
<keyword evidence="1" id="KW-0812">Transmembrane</keyword>
<accession>A0A1F8F2L4</accession>
<reference evidence="3 4" key="1">
    <citation type="journal article" date="2016" name="Nat. Commun.">
        <title>Thousands of microbial genomes shed light on interconnected biogeochemical processes in an aquifer system.</title>
        <authorList>
            <person name="Anantharaman K."/>
            <person name="Brown C.T."/>
            <person name="Hug L.A."/>
            <person name="Sharon I."/>
            <person name="Castelle C.J."/>
            <person name="Probst A.J."/>
            <person name="Thomas B.C."/>
            <person name="Singh A."/>
            <person name="Wilkins M.J."/>
            <person name="Karaoz U."/>
            <person name="Brodie E.L."/>
            <person name="Williams K.H."/>
            <person name="Hubbard S.S."/>
            <person name="Banfield J.F."/>
        </authorList>
    </citation>
    <scope>NUCLEOTIDE SEQUENCE [LARGE SCALE GENOMIC DNA]</scope>
</reference>
<feature type="transmembrane region" description="Helical" evidence="1">
    <location>
        <begin position="7"/>
        <end position="25"/>
    </location>
</feature>
<keyword evidence="1" id="KW-0472">Membrane</keyword>
<evidence type="ECO:0000259" key="2">
    <source>
        <dbReference type="Pfam" id="PF18893"/>
    </source>
</evidence>
<comment type="caution">
    <text evidence="3">The sequence shown here is derived from an EMBL/GenBank/DDBJ whole genome shotgun (WGS) entry which is preliminary data.</text>
</comment>
<evidence type="ECO:0000256" key="1">
    <source>
        <dbReference type="SAM" id="Phobius"/>
    </source>
</evidence>
<evidence type="ECO:0000313" key="4">
    <source>
        <dbReference type="Proteomes" id="UP000176834"/>
    </source>
</evidence>
<sequence>MGFGGGLVFGPIMLLLILWTLYWKYRSLWHAAKNDEKGWFIALLIINTLGILEILYLYFFSKKALKHNEQTVPMVPPQSGM</sequence>
<dbReference type="Proteomes" id="UP000176834">
    <property type="component" value="Unassembled WGS sequence"/>
</dbReference>
<organism evidence="3 4">
    <name type="scientific">Candidatus Yanofskybacteria bacterium RIFCSPHIGHO2_02_FULL_38_22b</name>
    <dbReference type="NCBI Taxonomy" id="1802673"/>
    <lineage>
        <taxon>Bacteria</taxon>
        <taxon>Candidatus Yanofskyibacteriota</taxon>
    </lineage>
</organism>
<dbReference type="Pfam" id="PF18893">
    <property type="entry name" value="DUF5652"/>
    <property type="match status" value="1"/>
</dbReference>
<dbReference type="AlphaFoldDB" id="A0A1F8F2L4"/>
<dbReference type="EMBL" id="MGJN01000014">
    <property type="protein sequence ID" value="OGN06860.1"/>
    <property type="molecule type" value="Genomic_DNA"/>
</dbReference>
<gene>
    <name evidence="3" type="ORF">A3B86_02880</name>
</gene>
<dbReference type="InterPro" id="IPR043712">
    <property type="entry name" value="DUF5652"/>
</dbReference>
<protein>
    <recommendedName>
        <fullName evidence="2">DUF5652 domain-containing protein</fullName>
    </recommendedName>
</protein>
<name>A0A1F8F2L4_9BACT</name>
<keyword evidence="1" id="KW-1133">Transmembrane helix</keyword>
<feature type="domain" description="DUF5652" evidence="2">
    <location>
        <begin position="11"/>
        <end position="65"/>
    </location>
</feature>